<dbReference type="EnsemblMetazoa" id="CJA41342.1">
    <property type="protein sequence ID" value="CJA41342.1"/>
    <property type="gene ID" value="WBGene00217190"/>
</dbReference>
<evidence type="ECO:0000313" key="1">
    <source>
        <dbReference type="EnsemblMetazoa" id="CJA41342.1"/>
    </source>
</evidence>
<organism evidence="1 2">
    <name type="scientific">Caenorhabditis japonica</name>
    <dbReference type="NCBI Taxonomy" id="281687"/>
    <lineage>
        <taxon>Eukaryota</taxon>
        <taxon>Metazoa</taxon>
        <taxon>Ecdysozoa</taxon>
        <taxon>Nematoda</taxon>
        <taxon>Chromadorea</taxon>
        <taxon>Rhabditida</taxon>
        <taxon>Rhabditina</taxon>
        <taxon>Rhabditomorpha</taxon>
        <taxon>Rhabditoidea</taxon>
        <taxon>Rhabditidae</taxon>
        <taxon>Peloderinae</taxon>
        <taxon>Caenorhabditis</taxon>
    </lineage>
</organism>
<dbReference type="AlphaFoldDB" id="A0A8R1ERY0"/>
<reference evidence="2" key="1">
    <citation type="submission" date="2010-08" db="EMBL/GenBank/DDBJ databases">
        <authorList>
            <consortium name="Caenorhabditis japonica Sequencing Consortium"/>
            <person name="Wilson R.K."/>
        </authorList>
    </citation>
    <scope>NUCLEOTIDE SEQUENCE [LARGE SCALE GENOMIC DNA]</scope>
    <source>
        <strain evidence="2">DF5081</strain>
    </source>
</reference>
<reference evidence="1" key="2">
    <citation type="submission" date="2022-06" db="UniProtKB">
        <authorList>
            <consortium name="EnsemblMetazoa"/>
        </authorList>
    </citation>
    <scope>IDENTIFICATION</scope>
    <source>
        <strain evidence="1">DF5081</strain>
    </source>
</reference>
<proteinExistence type="predicted"/>
<keyword evidence="2" id="KW-1185">Reference proteome</keyword>
<evidence type="ECO:0000313" key="2">
    <source>
        <dbReference type="Proteomes" id="UP000005237"/>
    </source>
</evidence>
<protein>
    <submittedName>
        <fullName evidence="1">Uncharacterized protein</fullName>
    </submittedName>
</protein>
<sequence>TSKLFKTSKREWDAVSVSEPKKLVATMPNRMFEVI</sequence>
<name>A0A8R1ERY0_CAEJA</name>
<dbReference type="Proteomes" id="UP000005237">
    <property type="component" value="Unassembled WGS sequence"/>
</dbReference>
<accession>A0A8R1ERY0</accession>